<dbReference type="InterPro" id="IPR013656">
    <property type="entry name" value="PAS_4"/>
</dbReference>
<sequence>MLLTDLSFLFDDNPQPMWIYDLSSLRILKVNKAATDKYGYSESEFLSLKANELHPQADQEKLYKTLRKKGIDLAVLQGINFGGIWTHEDKNGNLIFVELTSYNTRFENLACRVVSATDASEKMRFQEELIWTKSNLEALINNTEDQIWSVDKDLRYVYMNRAYRYLIAQLTGTEPKDGDYTNLHPGFTEKQVMIWNQYYNRALAGERYTIITESLDPLTQTTHSFEVSFNPIYKIKGDITGVGCFARDITAWLETEKAMVDQNERLRNIASVTSHELRRPVASMLGLINIMDRENFFNPDNHEIIEHLLVVGKEIDEVIRLIVDQSFMEGPSKDRFKKP</sequence>
<dbReference type="Pfam" id="PF08448">
    <property type="entry name" value="PAS_4"/>
    <property type="match status" value="1"/>
</dbReference>
<dbReference type="CDD" id="cd00130">
    <property type="entry name" value="PAS"/>
    <property type="match status" value="1"/>
</dbReference>
<evidence type="ECO:0000259" key="3">
    <source>
        <dbReference type="PROSITE" id="PS50112"/>
    </source>
</evidence>
<keyword evidence="5" id="KW-1185">Reference proteome</keyword>
<dbReference type="GO" id="GO:0000155">
    <property type="term" value="F:phosphorelay sensor kinase activity"/>
    <property type="evidence" value="ECO:0007669"/>
    <property type="project" value="InterPro"/>
</dbReference>
<feature type="domain" description="PAS" evidence="3">
    <location>
        <begin position="2"/>
        <end position="56"/>
    </location>
</feature>
<dbReference type="NCBIfam" id="TIGR00229">
    <property type="entry name" value="sensory_box"/>
    <property type="match status" value="2"/>
</dbReference>
<accession>A0A839SC15</accession>
<organism evidence="4 5">
    <name type="scientific">Mucilaginibacter gotjawali</name>
    <dbReference type="NCBI Taxonomy" id="1550579"/>
    <lineage>
        <taxon>Bacteria</taxon>
        <taxon>Pseudomonadati</taxon>
        <taxon>Bacteroidota</taxon>
        <taxon>Sphingobacteriia</taxon>
        <taxon>Sphingobacteriales</taxon>
        <taxon>Sphingobacteriaceae</taxon>
        <taxon>Mucilaginibacter</taxon>
    </lineage>
</organism>
<comment type="catalytic activity">
    <reaction evidence="1">
        <text>ATP + protein L-histidine = ADP + protein N-phospho-L-histidine.</text>
        <dbReference type="EC" id="2.7.13.3"/>
    </reaction>
</comment>
<dbReference type="CDD" id="cd00082">
    <property type="entry name" value="HisKA"/>
    <property type="match status" value="1"/>
</dbReference>
<dbReference type="AlphaFoldDB" id="A0A839SC15"/>
<dbReference type="Proteomes" id="UP000539265">
    <property type="component" value="Unassembled WGS sequence"/>
</dbReference>
<protein>
    <recommendedName>
        <fullName evidence="2">histidine kinase</fullName>
        <ecNumber evidence="2">2.7.13.3</ecNumber>
    </recommendedName>
</protein>
<dbReference type="RefSeq" id="WP_096356298.1">
    <property type="nucleotide sequence ID" value="NZ_AP017313.1"/>
</dbReference>
<comment type="caution">
    <text evidence="4">The sequence shown here is derived from an EMBL/GenBank/DDBJ whole genome shotgun (WGS) entry which is preliminary data.</text>
</comment>
<name>A0A839SC15_9SPHI</name>
<evidence type="ECO:0000256" key="2">
    <source>
        <dbReference type="ARBA" id="ARBA00012438"/>
    </source>
</evidence>
<dbReference type="EC" id="2.7.13.3" evidence="2"/>
<dbReference type="Gene3D" id="1.10.287.130">
    <property type="match status" value="1"/>
</dbReference>
<evidence type="ECO:0000256" key="1">
    <source>
        <dbReference type="ARBA" id="ARBA00000085"/>
    </source>
</evidence>
<dbReference type="OrthoDB" id="6231665at2"/>
<dbReference type="Pfam" id="PF13426">
    <property type="entry name" value="PAS_9"/>
    <property type="match status" value="1"/>
</dbReference>
<dbReference type="SUPFAM" id="SSF47384">
    <property type="entry name" value="Homodimeric domain of signal transducing histidine kinase"/>
    <property type="match status" value="1"/>
</dbReference>
<evidence type="ECO:0000313" key="4">
    <source>
        <dbReference type="EMBL" id="MBB3054813.1"/>
    </source>
</evidence>
<evidence type="ECO:0000313" key="5">
    <source>
        <dbReference type="Proteomes" id="UP000539265"/>
    </source>
</evidence>
<gene>
    <name evidence="4" type="ORF">FHS11_001223</name>
</gene>
<dbReference type="EMBL" id="JACHWX010000002">
    <property type="protein sequence ID" value="MBB3054813.1"/>
    <property type="molecule type" value="Genomic_DNA"/>
</dbReference>
<dbReference type="InterPro" id="IPR003661">
    <property type="entry name" value="HisK_dim/P_dom"/>
</dbReference>
<dbReference type="PROSITE" id="PS50112">
    <property type="entry name" value="PAS"/>
    <property type="match status" value="1"/>
</dbReference>
<dbReference type="InterPro" id="IPR036097">
    <property type="entry name" value="HisK_dim/P_sf"/>
</dbReference>
<dbReference type="Gene3D" id="3.30.450.20">
    <property type="entry name" value="PAS domain"/>
    <property type="match status" value="2"/>
</dbReference>
<dbReference type="InterPro" id="IPR000014">
    <property type="entry name" value="PAS"/>
</dbReference>
<proteinExistence type="predicted"/>
<dbReference type="SMART" id="SM00091">
    <property type="entry name" value="PAS"/>
    <property type="match status" value="2"/>
</dbReference>
<reference evidence="4" key="1">
    <citation type="submission" date="2020-08" db="EMBL/GenBank/DDBJ databases">
        <title>Genomic Encyclopedia of Type Strains, Phase III (KMG-III): the genomes of soil and plant-associated and newly described type strains.</title>
        <authorList>
            <person name="Whitman W."/>
        </authorList>
    </citation>
    <scope>NUCLEOTIDE SEQUENCE [LARGE SCALE GENOMIC DNA]</scope>
    <source>
        <strain evidence="4">CECT 8628</strain>
    </source>
</reference>
<dbReference type="InterPro" id="IPR035965">
    <property type="entry name" value="PAS-like_dom_sf"/>
</dbReference>
<dbReference type="SUPFAM" id="SSF55785">
    <property type="entry name" value="PYP-like sensor domain (PAS domain)"/>
    <property type="match status" value="2"/>
</dbReference>